<dbReference type="RefSeq" id="WP_170157289.1">
    <property type="nucleotide sequence ID" value="NZ_QNRR01000008.1"/>
</dbReference>
<keyword evidence="2" id="KW-0479">Metal-binding</keyword>
<dbReference type="SMART" id="SM00849">
    <property type="entry name" value="Lactamase_B"/>
    <property type="match status" value="1"/>
</dbReference>
<evidence type="ECO:0000256" key="4">
    <source>
        <dbReference type="ARBA" id="ARBA00022833"/>
    </source>
</evidence>
<dbReference type="AlphaFoldDB" id="A0A366HDL7"/>
<protein>
    <submittedName>
        <fullName evidence="6">Glyoxylase-like metal-dependent hydrolase (Beta-lactamase superfamily II)</fullName>
    </submittedName>
</protein>
<keyword evidence="3 6" id="KW-0378">Hydrolase</keyword>
<evidence type="ECO:0000256" key="1">
    <source>
        <dbReference type="ARBA" id="ARBA00001947"/>
    </source>
</evidence>
<reference evidence="6 7" key="1">
    <citation type="submission" date="2018-06" db="EMBL/GenBank/DDBJ databases">
        <title>Genomic Encyclopedia of Type Strains, Phase IV (KMG-IV): sequencing the most valuable type-strain genomes for metagenomic binning, comparative biology and taxonomic classification.</title>
        <authorList>
            <person name="Goeker M."/>
        </authorList>
    </citation>
    <scope>NUCLEOTIDE SEQUENCE [LARGE SCALE GENOMIC DNA]</scope>
    <source>
        <strain evidence="6 7">DSM 25532</strain>
    </source>
</reference>
<dbReference type="SUPFAM" id="SSF56281">
    <property type="entry name" value="Metallo-hydrolase/oxidoreductase"/>
    <property type="match status" value="1"/>
</dbReference>
<dbReference type="GO" id="GO:0016787">
    <property type="term" value="F:hydrolase activity"/>
    <property type="evidence" value="ECO:0007669"/>
    <property type="project" value="UniProtKB-KW"/>
</dbReference>
<dbReference type="Pfam" id="PF00753">
    <property type="entry name" value="Lactamase_B"/>
    <property type="match status" value="1"/>
</dbReference>
<dbReference type="Gene3D" id="3.60.15.10">
    <property type="entry name" value="Ribonuclease Z/Hydroxyacylglutathione hydrolase-like"/>
    <property type="match status" value="1"/>
</dbReference>
<comment type="caution">
    <text evidence="6">The sequence shown here is derived from an EMBL/GenBank/DDBJ whole genome shotgun (WGS) entry which is preliminary data.</text>
</comment>
<accession>A0A366HDL7</accession>
<dbReference type="InterPro" id="IPR001279">
    <property type="entry name" value="Metallo-B-lactamas"/>
</dbReference>
<dbReference type="EMBL" id="QNRR01000008">
    <property type="protein sequence ID" value="RBP40541.1"/>
    <property type="molecule type" value="Genomic_DNA"/>
</dbReference>
<keyword evidence="7" id="KW-1185">Reference proteome</keyword>
<evidence type="ECO:0000256" key="2">
    <source>
        <dbReference type="ARBA" id="ARBA00022723"/>
    </source>
</evidence>
<dbReference type="InterPro" id="IPR051453">
    <property type="entry name" value="MBL_Glyoxalase_II"/>
</dbReference>
<dbReference type="GO" id="GO:0046872">
    <property type="term" value="F:metal ion binding"/>
    <property type="evidence" value="ECO:0007669"/>
    <property type="project" value="UniProtKB-KW"/>
</dbReference>
<name>A0A366HDL7_9BACT</name>
<proteinExistence type="predicted"/>
<keyword evidence="4" id="KW-0862">Zinc</keyword>
<evidence type="ECO:0000313" key="7">
    <source>
        <dbReference type="Proteomes" id="UP000253426"/>
    </source>
</evidence>
<evidence type="ECO:0000256" key="3">
    <source>
        <dbReference type="ARBA" id="ARBA00022801"/>
    </source>
</evidence>
<evidence type="ECO:0000259" key="5">
    <source>
        <dbReference type="SMART" id="SM00849"/>
    </source>
</evidence>
<feature type="domain" description="Metallo-beta-lactamase" evidence="5">
    <location>
        <begin position="13"/>
        <end position="188"/>
    </location>
</feature>
<evidence type="ECO:0000313" key="6">
    <source>
        <dbReference type="EMBL" id="RBP40541.1"/>
    </source>
</evidence>
<sequence length="206" mass="22450">MLRISTYTGGIAQTNGYLVNTPTDSFLVDAPDGVADWLRRQGVKVSHLLLTHQHFDHVQDAAAVQREHGAKVWAFAPFSRELTLEFLMGFVSGTSFAVAEYAVDEVLEGRDAIEVGGLTWKLAHIPGHSADSVTFYSETEKLVFGGDVLFAGSIGRTDFPGGNLEILLAGIQKHLLVLPDDTRVLPGHMEETTIGEEREGNPYLEG</sequence>
<gene>
    <name evidence="6" type="ORF">DES53_108248</name>
</gene>
<dbReference type="InterPro" id="IPR036866">
    <property type="entry name" value="RibonucZ/Hydroxyglut_hydro"/>
</dbReference>
<dbReference type="PANTHER" id="PTHR46233:SF3">
    <property type="entry name" value="HYDROXYACYLGLUTATHIONE HYDROLASE GLOC"/>
    <property type="match status" value="1"/>
</dbReference>
<comment type="cofactor">
    <cofactor evidence="1">
        <name>Zn(2+)</name>
        <dbReference type="ChEBI" id="CHEBI:29105"/>
    </cofactor>
</comment>
<dbReference type="PANTHER" id="PTHR46233">
    <property type="entry name" value="HYDROXYACYLGLUTATHIONE HYDROLASE GLOC"/>
    <property type="match status" value="1"/>
</dbReference>
<organism evidence="6 7">
    <name type="scientific">Roseimicrobium gellanilyticum</name>
    <dbReference type="NCBI Taxonomy" id="748857"/>
    <lineage>
        <taxon>Bacteria</taxon>
        <taxon>Pseudomonadati</taxon>
        <taxon>Verrucomicrobiota</taxon>
        <taxon>Verrucomicrobiia</taxon>
        <taxon>Verrucomicrobiales</taxon>
        <taxon>Verrucomicrobiaceae</taxon>
        <taxon>Roseimicrobium</taxon>
    </lineage>
</organism>
<dbReference type="CDD" id="cd06262">
    <property type="entry name" value="metallo-hydrolase-like_MBL-fold"/>
    <property type="match status" value="1"/>
</dbReference>
<dbReference type="Proteomes" id="UP000253426">
    <property type="component" value="Unassembled WGS sequence"/>
</dbReference>